<dbReference type="GO" id="GO:0005634">
    <property type="term" value="C:nucleus"/>
    <property type="evidence" value="ECO:0007669"/>
    <property type="project" value="TreeGrafter"/>
</dbReference>
<dbReference type="AlphaFoldDB" id="A0A7R9ZWX2"/>
<proteinExistence type="predicted"/>
<sequence>MISAANYVARQYGVRSAMPGFIAAEMVRCPHLVGSKMPPDELHFIPAEWEKYKQVAEVTRSVYHEYDPDFTSWSLDEAKLDLTRYLEVRGGQEAADEVVREMRQRIKELTGGLTCSAGIGPNPMLAKIASEDNKPDGQARVLPTREAVLQYIEKLPLRRVPFVGKVLERKLKLLLNVITCGELRVAVPKIRRAFEGKKTCDFLLRVCLGISGEEAGEDDEGPEVGDVTRKSLSTERTFRDESSQEELRGRLRELCRSVAEDMASAVPPLACKVVGLKTKAATFEVRTRQVHSPRFIGFSASAASGSSATLTGFIGGGLATGRAGGQKPSGAVSDEEVSRVAAELNAAALPLLEEQFPCTLRLMGVRVSDFRGARKVLQKGQQQLQKFFGTGTPAAVGDPAASAASAAVEAQALAAEVPPGGVIDLGDSSSGEDGPAGQMVSCPVCGAAVAVDDADRHVNSHYDAPGIPPAGAQKEDSHKRKRGSVAGIDEMLRGSRQCVALVD</sequence>
<dbReference type="PANTHER" id="PTHR11076">
    <property type="entry name" value="DNA REPAIR POLYMERASE UMUC / TRANSFERASE FAMILY MEMBER"/>
    <property type="match status" value="1"/>
</dbReference>
<dbReference type="GO" id="GO:0042276">
    <property type="term" value="P:error-prone translesion synthesis"/>
    <property type="evidence" value="ECO:0007669"/>
    <property type="project" value="TreeGrafter"/>
</dbReference>
<dbReference type="Gene3D" id="1.10.150.810">
    <property type="match status" value="1"/>
</dbReference>
<dbReference type="PROSITE" id="PS50173">
    <property type="entry name" value="UMUC"/>
    <property type="match status" value="1"/>
</dbReference>
<evidence type="ECO:0000256" key="1">
    <source>
        <dbReference type="ARBA" id="ARBA00016178"/>
    </source>
</evidence>
<dbReference type="EMBL" id="HBEG01003662">
    <property type="protein sequence ID" value="CAD8346370.1"/>
    <property type="molecule type" value="Transcribed_RNA"/>
</dbReference>
<name>A0A7R9ZWX2_9DINO</name>
<protein>
    <recommendedName>
        <fullName evidence="1">DNA polymerase kappa</fullName>
    </recommendedName>
</protein>
<dbReference type="PANTHER" id="PTHR11076:SF33">
    <property type="entry name" value="DNA POLYMERASE KAPPA"/>
    <property type="match status" value="1"/>
</dbReference>
<dbReference type="CDD" id="cd03586">
    <property type="entry name" value="PolY_Pol_IV_kappa"/>
    <property type="match status" value="1"/>
</dbReference>
<dbReference type="Gene3D" id="3.30.1490.100">
    <property type="entry name" value="DNA polymerase, Y-family, little finger domain"/>
    <property type="match status" value="1"/>
</dbReference>
<gene>
    <name evidence="4" type="ORF">PBAH0796_LOCUS2108</name>
</gene>
<dbReference type="InterPro" id="IPR050116">
    <property type="entry name" value="DNA_polymerase-Y"/>
</dbReference>
<dbReference type="GO" id="GO:0006281">
    <property type="term" value="P:DNA repair"/>
    <property type="evidence" value="ECO:0007669"/>
    <property type="project" value="InterPro"/>
</dbReference>
<dbReference type="InterPro" id="IPR043128">
    <property type="entry name" value="Rev_trsase/Diguanyl_cyclase"/>
</dbReference>
<dbReference type="GO" id="GO:0003887">
    <property type="term" value="F:DNA-directed DNA polymerase activity"/>
    <property type="evidence" value="ECO:0007669"/>
    <property type="project" value="InterPro"/>
</dbReference>
<accession>A0A7R9ZWX2</accession>
<feature type="domain" description="UmuC" evidence="3">
    <location>
        <begin position="1"/>
        <end position="164"/>
    </location>
</feature>
<dbReference type="Gene3D" id="3.40.1170.60">
    <property type="match status" value="1"/>
</dbReference>
<feature type="region of interest" description="Disordered" evidence="2">
    <location>
        <begin position="215"/>
        <end position="243"/>
    </location>
</feature>
<feature type="compositionally biased region" description="Basic and acidic residues" evidence="2">
    <location>
        <begin position="226"/>
        <end position="243"/>
    </location>
</feature>
<evidence type="ECO:0000259" key="3">
    <source>
        <dbReference type="PROSITE" id="PS50173"/>
    </source>
</evidence>
<feature type="region of interest" description="Disordered" evidence="2">
    <location>
        <begin position="459"/>
        <end position="485"/>
    </location>
</feature>
<dbReference type="Gene3D" id="3.30.70.270">
    <property type="match status" value="1"/>
</dbReference>
<dbReference type="Pfam" id="PF00817">
    <property type="entry name" value="IMS"/>
    <property type="match status" value="1"/>
</dbReference>
<organism evidence="4">
    <name type="scientific">Pyrodinium bahamense</name>
    <dbReference type="NCBI Taxonomy" id="73915"/>
    <lineage>
        <taxon>Eukaryota</taxon>
        <taxon>Sar</taxon>
        <taxon>Alveolata</taxon>
        <taxon>Dinophyceae</taxon>
        <taxon>Gonyaulacales</taxon>
        <taxon>Pyrocystaceae</taxon>
        <taxon>Pyrodinium</taxon>
    </lineage>
</organism>
<dbReference type="InterPro" id="IPR036775">
    <property type="entry name" value="DNA_pol_Y-fam_lit_finger_sf"/>
</dbReference>
<reference evidence="4" key="1">
    <citation type="submission" date="2021-01" db="EMBL/GenBank/DDBJ databases">
        <authorList>
            <person name="Corre E."/>
            <person name="Pelletier E."/>
            <person name="Niang G."/>
            <person name="Scheremetjew M."/>
            <person name="Finn R."/>
            <person name="Kale V."/>
            <person name="Holt S."/>
            <person name="Cochrane G."/>
            <person name="Meng A."/>
            <person name="Brown T."/>
            <person name="Cohen L."/>
        </authorList>
    </citation>
    <scope>NUCLEOTIDE SEQUENCE</scope>
    <source>
        <strain evidence="4">Pbaha01</strain>
    </source>
</reference>
<dbReference type="InterPro" id="IPR001126">
    <property type="entry name" value="UmuC"/>
</dbReference>
<dbReference type="SUPFAM" id="SSF56672">
    <property type="entry name" value="DNA/RNA polymerases"/>
    <property type="match status" value="1"/>
</dbReference>
<dbReference type="InterPro" id="IPR017961">
    <property type="entry name" value="DNA_pol_Y-fam_little_finger"/>
</dbReference>
<evidence type="ECO:0000313" key="4">
    <source>
        <dbReference type="EMBL" id="CAD8346370.1"/>
    </source>
</evidence>
<evidence type="ECO:0000256" key="2">
    <source>
        <dbReference type="SAM" id="MobiDB-lite"/>
    </source>
</evidence>
<dbReference type="InterPro" id="IPR022880">
    <property type="entry name" value="DNApol_IV"/>
</dbReference>
<dbReference type="GO" id="GO:0003684">
    <property type="term" value="F:damaged DNA binding"/>
    <property type="evidence" value="ECO:0007669"/>
    <property type="project" value="InterPro"/>
</dbReference>
<dbReference type="SUPFAM" id="SSF100879">
    <property type="entry name" value="Lesion bypass DNA polymerase (Y-family), little finger domain"/>
    <property type="match status" value="1"/>
</dbReference>
<dbReference type="InterPro" id="IPR043502">
    <property type="entry name" value="DNA/RNA_pol_sf"/>
</dbReference>
<dbReference type="Pfam" id="PF11799">
    <property type="entry name" value="IMS_C"/>
    <property type="match status" value="1"/>
</dbReference>